<dbReference type="FunFam" id="1.10.630.10:FF:000084">
    <property type="entry name" value="CYtochrome P450 family"/>
    <property type="match status" value="1"/>
</dbReference>
<dbReference type="PANTHER" id="PTHR24300:SF285">
    <property type="entry name" value="CYTOCHROME P450 FAMILY"/>
    <property type="match status" value="1"/>
</dbReference>
<gene>
    <name evidence="8" type="primary">Cre-cyp-34A10</name>
    <name evidence="8" type="ORF">CRE_09193</name>
</gene>
<feature type="binding site" description="axial binding residue" evidence="5">
    <location>
        <position position="488"/>
    </location>
    <ligand>
        <name>heme</name>
        <dbReference type="ChEBI" id="CHEBI:30413"/>
    </ligand>
    <ligandPart>
        <name>Fe</name>
        <dbReference type="ChEBI" id="CHEBI:18248"/>
    </ligandPart>
</feature>
<dbReference type="OMA" id="WRQKKIF"/>
<dbReference type="InterPro" id="IPR017972">
    <property type="entry name" value="Cyt_P450_CS"/>
</dbReference>
<dbReference type="EMBL" id="DS268409">
    <property type="protein sequence ID" value="EFO95393.1"/>
    <property type="molecule type" value="Genomic_DNA"/>
</dbReference>
<dbReference type="GO" id="GO:0006082">
    <property type="term" value="P:organic acid metabolic process"/>
    <property type="evidence" value="ECO:0007669"/>
    <property type="project" value="TreeGrafter"/>
</dbReference>
<dbReference type="PRINTS" id="PR00463">
    <property type="entry name" value="EP450I"/>
</dbReference>
<reference evidence="8" key="1">
    <citation type="submission" date="2007-07" db="EMBL/GenBank/DDBJ databases">
        <title>PCAP assembly of the Caenorhabditis remanei genome.</title>
        <authorList>
            <consortium name="The Caenorhabditis remanei Sequencing Consortium"/>
            <person name="Wilson R.K."/>
        </authorList>
    </citation>
    <scope>NUCLEOTIDE SEQUENCE [LARGE SCALE GENOMIC DNA]</scope>
    <source>
        <strain evidence="8">PB4641</strain>
    </source>
</reference>
<name>E3LHE8_CAERE</name>
<dbReference type="AlphaFoldDB" id="E3LHE8"/>
<dbReference type="PANTHER" id="PTHR24300">
    <property type="entry name" value="CYTOCHROME P450 508A4-RELATED"/>
    <property type="match status" value="1"/>
</dbReference>
<dbReference type="STRING" id="31234.E3LHE8"/>
<dbReference type="SUPFAM" id="SSF48264">
    <property type="entry name" value="Cytochrome P450"/>
    <property type="match status" value="1"/>
</dbReference>
<dbReference type="InterPro" id="IPR002401">
    <property type="entry name" value="Cyt_P450_E_grp-I"/>
</dbReference>
<dbReference type="Proteomes" id="UP000008281">
    <property type="component" value="Unassembled WGS sequence"/>
</dbReference>
<dbReference type="Gene3D" id="1.10.630.10">
    <property type="entry name" value="Cytochrome P450"/>
    <property type="match status" value="1"/>
</dbReference>
<keyword evidence="7" id="KW-0812">Transmembrane</keyword>
<evidence type="ECO:0000256" key="1">
    <source>
        <dbReference type="ARBA" id="ARBA00010617"/>
    </source>
</evidence>
<keyword evidence="2 5" id="KW-0479">Metal-binding</keyword>
<sequence>MNGLMSYQIEKDLECIKGRPGWFFSSLIKMLIILLLVTFLAVATAYQWKRCQKLPKGPTPIPIIGNFHQFIYHGLKLGSAVAVYHHFEKTYGKVFTLWMGPLPTVYIADYDVAHESHIKRSNIFSKRFATGTMNYIREGRGIIASNGEFWQEHRRFALTTLRNFGLGRNIMEEKIMEEYRYRYSISDETTILKLPFFRIADFKKTNFKNGAIEVHAGSFFDLLVGSIINQLLISERFEQDDKEFDQIKTALAESLENFGIVDIFFPTAFLDSPLMSWRQKKIFKPFDFVYEVSKRNIAKRVAQVESGDHVIEDGGNDFVDAYILKIQKDKRDRVKSTFDYETMAIDIFDLWQAGQETTSTTLSWAFSCLLNYPNVVKKLRAELMKVTGGNRSIGLNDRPDTPYLNATCNEVQRIASILNVNLFRHIEEDTVIAGQPLSAGTAVTTQMSMLHTDEKVFKNSTEFDPERFIVNNNLEKTLIPFGIGKRSCLGESLARAELYLILSNLILDFDIEPVGSPPQMKTLNPFGLLRRPPVYNIRFKPVKL</sequence>
<keyword evidence="4 6" id="KW-0503">Monooxygenase</keyword>
<keyword evidence="7" id="KW-1133">Transmembrane helix</keyword>
<dbReference type="InterPro" id="IPR001128">
    <property type="entry name" value="Cyt_P450"/>
</dbReference>
<dbReference type="InParanoid" id="E3LHE8"/>
<dbReference type="GO" id="GO:0005737">
    <property type="term" value="C:cytoplasm"/>
    <property type="evidence" value="ECO:0007669"/>
    <property type="project" value="TreeGrafter"/>
</dbReference>
<feature type="transmembrane region" description="Helical" evidence="7">
    <location>
        <begin position="21"/>
        <end position="46"/>
    </location>
</feature>
<dbReference type="PRINTS" id="PR00385">
    <property type="entry name" value="P450"/>
</dbReference>
<evidence type="ECO:0000256" key="7">
    <source>
        <dbReference type="SAM" id="Phobius"/>
    </source>
</evidence>
<keyword evidence="9" id="KW-1185">Reference proteome</keyword>
<evidence type="ECO:0000256" key="5">
    <source>
        <dbReference type="PIRSR" id="PIRSR602401-1"/>
    </source>
</evidence>
<dbReference type="GO" id="GO:0020037">
    <property type="term" value="F:heme binding"/>
    <property type="evidence" value="ECO:0007669"/>
    <property type="project" value="InterPro"/>
</dbReference>
<dbReference type="GO" id="GO:0005506">
    <property type="term" value="F:iron ion binding"/>
    <property type="evidence" value="ECO:0007669"/>
    <property type="project" value="InterPro"/>
</dbReference>
<evidence type="ECO:0000256" key="2">
    <source>
        <dbReference type="ARBA" id="ARBA00022723"/>
    </source>
</evidence>
<dbReference type="Pfam" id="PF00067">
    <property type="entry name" value="p450"/>
    <property type="match status" value="1"/>
</dbReference>
<dbReference type="CDD" id="cd20617">
    <property type="entry name" value="CYP1_2-like"/>
    <property type="match status" value="1"/>
</dbReference>
<dbReference type="InterPro" id="IPR050182">
    <property type="entry name" value="Cytochrome_P450_fam2"/>
</dbReference>
<keyword evidence="3 5" id="KW-0408">Iron</keyword>
<dbReference type="OrthoDB" id="2789670at2759"/>
<dbReference type="eggNOG" id="KOG0156">
    <property type="taxonomic scope" value="Eukaryota"/>
</dbReference>
<comment type="similarity">
    <text evidence="1 6">Belongs to the cytochrome P450 family.</text>
</comment>
<proteinExistence type="inferred from homology"/>
<keyword evidence="5 6" id="KW-0349">Heme</keyword>
<dbReference type="InterPro" id="IPR036396">
    <property type="entry name" value="Cyt_P450_sf"/>
</dbReference>
<evidence type="ECO:0000256" key="4">
    <source>
        <dbReference type="ARBA" id="ARBA00023033"/>
    </source>
</evidence>
<accession>E3LHE8</accession>
<keyword evidence="7" id="KW-0472">Membrane</keyword>
<evidence type="ECO:0000256" key="3">
    <source>
        <dbReference type="ARBA" id="ARBA00023004"/>
    </source>
</evidence>
<protein>
    <submittedName>
        <fullName evidence="8">CRE-CYP-34A10 protein</fullName>
    </submittedName>
</protein>
<keyword evidence="6" id="KW-0560">Oxidoreductase</keyword>
<dbReference type="GO" id="GO:0006805">
    <property type="term" value="P:xenobiotic metabolic process"/>
    <property type="evidence" value="ECO:0007669"/>
    <property type="project" value="TreeGrafter"/>
</dbReference>
<dbReference type="FunCoup" id="E3LHE8">
    <property type="interactions" value="18"/>
</dbReference>
<evidence type="ECO:0000313" key="8">
    <source>
        <dbReference type="EMBL" id="EFO95393.1"/>
    </source>
</evidence>
<evidence type="ECO:0000256" key="6">
    <source>
        <dbReference type="RuleBase" id="RU000461"/>
    </source>
</evidence>
<evidence type="ECO:0000313" key="9">
    <source>
        <dbReference type="Proteomes" id="UP000008281"/>
    </source>
</evidence>
<organism evidence="9">
    <name type="scientific">Caenorhabditis remanei</name>
    <name type="common">Caenorhabditis vulgaris</name>
    <dbReference type="NCBI Taxonomy" id="31234"/>
    <lineage>
        <taxon>Eukaryota</taxon>
        <taxon>Metazoa</taxon>
        <taxon>Ecdysozoa</taxon>
        <taxon>Nematoda</taxon>
        <taxon>Chromadorea</taxon>
        <taxon>Rhabditida</taxon>
        <taxon>Rhabditina</taxon>
        <taxon>Rhabditomorpha</taxon>
        <taxon>Rhabditoidea</taxon>
        <taxon>Rhabditidae</taxon>
        <taxon>Peloderinae</taxon>
        <taxon>Caenorhabditis</taxon>
    </lineage>
</organism>
<dbReference type="PROSITE" id="PS00086">
    <property type="entry name" value="CYTOCHROME_P450"/>
    <property type="match status" value="1"/>
</dbReference>
<dbReference type="HOGENOM" id="CLU_001570_22_0_1"/>
<dbReference type="GO" id="GO:0016712">
    <property type="term" value="F:oxidoreductase activity, acting on paired donors, with incorporation or reduction of molecular oxygen, reduced flavin or flavoprotein as one donor, and incorporation of one atom of oxygen"/>
    <property type="evidence" value="ECO:0007669"/>
    <property type="project" value="TreeGrafter"/>
</dbReference>
<comment type="cofactor">
    <cofactor evidence="5">
        <name>heme</name>
        <dbReference type="ChEBI" id="CHEBI:30413"/>
    </cofactor>
</comment>